<dbReference type="GO" id="GO:0008299">
    <property type="term" value="P:isoprenoid biosynthetic process"/>
    <property type="evidence" value="ECO:0007669"/>
    <property type="project" value="InterPro"/>
</dbReference>
<proteinExistence type="predicted"/>
<dbReference type="Proteomes" id="UP000269208">
    <property type="component" value="Chromosome"/>
</dbReference>
<evidence type="ECO:0000256" key="2">
    <source>
        <dbReference type="ARBA" id="ARBA00022695"/>
    </source>
</evidence>
<organism evidence="3 4">
    <name type="scientific">Salmonella enterica I</name>
    <dbReference type="NCBI Taxonomy" id="59201"/>
    <lineage>
        <taxon>Bacteria</taxon>
        <taxon>Pseudomonadati</taxon>
        <taxon>Pseudomonadota</taxon>
        <taxon>Gammaproteobacteria</taxon>
        <taxon>Enterobacterales</taxon>
        <taxon>Enterobacteriaceae</taxon>
        <taxon>Salmonella</taxon>
    </lineage>
</organism>
<evidence type="ECO:0000313" key="3">
    <source>
        <dbReference type="EMBL" id="VEB54876.1"/>
    </source>
</evidence>
<reference evidence="3 4" key="1">
    <citation type="submission" date="2018-12" db="EMBL/GenBank/DDBJ databases">
        <authorList>
            <consortium name="Pathogen Informatics"/>
        </authorList>
    </citation>
    <scope>NUCLEOTIDE SEQUENCE [LARGE SCALE GENOMIC DNA]</scope>
    <source>
        <strain evidence="3 4">NCTC6754</strain>
    </source>
</reference>
<sequence>MAAECKQNVLSSISQSVIKPFWSTQFHALLAHPRVTRVVIAISPGDHRFAQLPLANHPQITVVDGGNERADSVLAGLQAVAKAQWVLVHDAARPCLHQDDLARLLAISENSRVGGILASPVRDTMKRGETGEERYCPYRRARRFMARAHPAVFPPRTLVRLSDACAE</sequence>
<dbReference type="Pfam" id="PF01128">
    <property type="entry name" value="IspD"/>
    <property type="match status" value="1"/>
</dbReference>
<dbReference type="PANTHER" id="PTHR32125:SF4">
    <property type="entry name" value="2-C-METHYL-D-ERYTHRITOL 4-PHOSPHATE CYTIDYLYLTRANSFERASE, CHLOROPLASTIC"/>
    <property type="match status" value="1"/>
</dbReference>
<evidence type="ECO:0000313" key="4">
    <source>
        <dbReference type="Proteomes" id="UP000269208"/>
    </source>
</evidence>
<dbReference type="GO" id="GO:0050518">
    <property type="term" value="F:2-C-methyl-D-erythritol 4-phosphate cytidylyltransferase activity"/>
    <property type="evidence" value="ECO:0007669"/>
    <property type="project" value="UniProtKB-EC"/>
</dbReference>
<keyword evidence="2 3" id="KW-0548">Nucleotidyltransferase</keyword>
<keyword evidence="1 3" id="KW-0808">Transferase</keyword>
<dbReference type="InterPro" id="IPR029044">
    <property type="entry name" value="Nucleotide-diphossugar_trans"/>
</dbReference>
<dbReference type="Gene3D" id="3.90.550.10">
    <property type="entry name" value="Spore Coat Polysaccharide Biosynthesis Protein SpsA, Chain A"/>
    <property type="match status" value="1"/>
</dbReference>
<dbReference type="InterPro" id="IPR034683">
    <property type="entry name" value="IspD/TarI"/>
</dbReference>
<dbReference type="InterPro" id="IPR018294">
    <property type="entry name" value="ISPD_synthase_CS"/>
</dbReference>
<protein>
    <submittedName>
        <fullName evidence="3">2-C-methyl-D-erythritol 4-phosphate cytidylyltransferase</fullName>
        <ecNumber evidence="3">2.7.7.60</ecNumber>
    </submittedName>
</protein>
<dbReference type="SUPFAM" id="SSF53448">
    <property type="entry name" value="Nucleotide-diphospho-sugar transferases"/>
    <property type="match status" value="1"/>
</dbReference>
<dbReference type="AlphaFoldDB" id="A0A3S4IQI4"/>
<evidence type="ECO:0000256" key="1">
    <source>
        <dbReference type="ARBA" id="ARBA00022679"/>
    </source>
</evidence>
<dbReference type="InterPro" id="IPR050088">
    <property type="entry name" value="IspD/TarI_cytidylyltransf_bact"/>
</dbReference>
<dbReference type="EMBL" id="LR134190">
    <property type="protein sequence ID" value="VEB54876.1"/>
    <property type="molecule type" value="Genomic_DNA"/>
</dbReference>
<dbReference type="EC" id="2.7.7.60" evidence="3"/>
<name>A0A3S4IQI4_SALET</name>
<dbReference type="PANTHER" id="PTHR32125">
    <property type="entry name" value="2-C-METHYL-D-ERYTHRITOL 4-PHOSPHATE CYTIDYLYLTRANSFERASE, CHLOROPLASTIC"/>
    <property type="match status" value="1"/>
</dbReference>
<gene>
    <name evidence="3" type="primary">ygbP_1</name>
    <name evidence="3" type="ORF">NCTC6754_03522</name>
</gene>
<dbReference type="PROSITE" id="PS01295">
    <property type="entry name" value="ISPD"/>
    <property type="match status" value="1"/>
</dbReference>
<accession>A0A3S4IQI4</accession>